<dbReference type="EMBL" id="MU853598">
    <property type="protein sequence ID" value="KAK4142380.1"/>
    <property type="molecule type" value="Genomic_DNA"/>
</dbReference>
<dbReference type="GeneID" id="87817833"/>
<dbReference type="AlphaFoldDB" id="A0AAN6V1J7"/>
<dbReference type="Proteomes" id="UP001302676">
    <property type="component" value="Unassembled WGS sequence"/>
</dbReference>
<sequence length="428" mass="46105">MEALKNLIANVPDWLRKLDELNGQIEQRQLELAKLTEGSETNSPGHTGPKSVRNKGSTESLRPRDEPEAHPNDPLPQSNADIAAERAAAAAAGAAAAKASTEQPSPPSPSGSQSPSALQRQTSQMRAAGQARARAALRKRQRTSSVLSAEGAPPTYRTRSMIIVYYDSYVQMFFEELVKFVSAGRNMMRKAKMAAKVAQIKRLAELESPEDEDDNPLGPTTLSPDNNNNTAAPTSSSPKATEPESLEPALPFVSTRRMAGGPRATRGNMYLRASGSRMIRGPGGPSPSLGPDGKPAPADVYDTLDKGLEYVQSMCEQGAHQFLRDGDCGEEILNIKRRLGETKELADKEMERVKKEEPEALLKIGGDDGMRGRSYRPQSMRKDAAKPAAAAAATAAAATGLLEVDDGTDDVNGDALPKLEWRSTRMMR</sequence>
<feature type="compositionally biased region" description="Low complexity" evidence="1">
    <location>
        <begin position="80"/>
        <end position="99"/>
    </location>
</feature>
<feature type="compositionally biased region" description="Low complexity" evidence="1">
    <location>
        <begin position="124"/>
        <end position="134"/>
    </location>
</feature>
<protein>
    <submittedName>
        <fullName evidence="2">Uncharacterized protein</fullName>
    </submittedName>
</protein>
<evidence type="ECO:0000313" key="2">
    <source>
        <dbReference type="EMBL" id="KAK4142380.1"/>
    </source>
</evidence>
<keyword evidence="3" id="KW-1185">Reference proteome</keyword>
<gene>
    <name evidence="2" type="ORF">C8A04DRAFT_30009</name>
</gene>
<feature type="region of interest" description="Disordered" evidence="1">
    <location>
        <begin position="35"/>
        <end position="152"/>
    </location>
</feature>
<feature type="compositionally biased region" description="Basic and acidic residues" evidence="1">
    <location>
        <begin position="61"/>
        <end position="71"/>
    </location>
</feature>
<evidence type="ECO:0000256" key="1">
    <source>
        <dbReference type="SAM" id="MobiDB-lite"/>
    </source>
</evidence>
<name>A0AAN6V1J7_9PEZI</name>
<dbReference type="RefSeq" id="XP_062635751.1">
    <property type="nucleotide sequence ID" value="XM_062781220.1"/>
</dbReference>
<proteinExistence type="predicted"/>
<accession>A0AAN6V1J7</accession>
<feature type="compositionally biased region" description="Low complexity" evidence="1">
    <location>
        <begin position="223"/>
        <end position="238"/>
    </location>
</feature>
<feature type="compositionally biased region" description="Low complexity" evidence="1">
    <location>
        <begin position="286"/>
        <end position="295"/>
    </location>
</feature>
<feature type="region of interest" description="Disordered" evidence="1">
    <location>
        <begin position="350"/>
        <end position="387"/>
    </location>
</feature>
<reference evidence="2" key="2">
    <citation type="submission" date="2023-05" db="EMBL/GenBank/DDBJ databases">
        <authorList>
            <consortium name="Lawrence Berkeley National Laboratory"/>
            <person name="Steindorff A."/>
            <person name="Hensen N."/>
            <person name="Bonometti L."/>
            <person name="Westerberg I."/>
            <person name="Brannstrom I.O."/>
            <person name="Guillou S."/>
            <person name="Cros-Aarteil S."/>
            <person name="Calhoun S."/>
            <person name="Haridas S."/>
            <person name="Kuo A."/>
            <person name="Mondo S."/>
            <person name="Pangilinan J."/>
            <person name="Riley R."/>
            <person name="Labutti K."/>
            <person name="Andreopoulos B."/>
            <person name="Lipzen A."/>
            <person name="Chen C."/>
            <person name="Yanf M."/>
            <person name="Daum C."/>
            <person name="Ng V."/>
            <person name="Clum A."/>
            <person name="Ohm R."/>
            <person name="Martin F."/>
            <person name="Silar P."/>
            <person name="Natvig D."/>
            <person name="Lalanne C."/>
            <person name="Gautier V."/>
            <person name="Ament-Velasquez S.L."/>
            <person name="Kruys A."/>
            <person name="Hutchinson M.I."/>
            <person name="Powell A.J."/>
            <person name="Barry K."/>
            <person name="Miller A.N."/>
            <person name="Grigoriev I.V."/>
            <person name="Debuchy R."/>
            <person name="Gladieux P."/>
            <person name="Thoren M.H."/>
            <person name="Johannesson H."/>
        </authorList>
    </citation>
    <scope>NUCLEOTIDE SEQUENCE</scope>
    <source>
        <strain evidence="2">CBS 141.50</strain>
    </source>
</reference>
<feature type="compositionally biased region" description="Basic and acidic residues" evidence="1">
    <location>
        <begin position="350"/>
        <end position="371"/>
    </location>
</feature>
<feature type="region of interest" description="Disordered" evidence="1">
    <location>
        <begin position="206"/>
        <end position="295"/>
    </location>
</feature>
<comment type="caution">
    <text evidence="2">The sequence shown here is derived from an EMBL/GenBank/DDBJ whole genome shotgun (WGS) entry which is preliminary data.</text>
</comment>
<organism evidence="2 3">
    <name type="scientific">Dichotomopilus funicola</name>
    <dbReference type="NCBI Taxonomy" id="1934379"/>
    <lineage>
        <taxon>Eukaryota</taxon>
        <taxon>Fungi</taxon>
        <taxon>Dikarya</taxon>
        <taxon>Ascomycota</taxon>
        <taxon>Pezizomycotina</taxon>
        <taxon>Sordariomycetes</taxon>
        <taxon>Sordariomycetidae</taxon>
        <taxon>Sordariales</taxon>
        <taxon>Chaetomiaceae</taxon>
        <taxon>Dichotomopilus</taxon>
    </lineage>
</organism>
<reference evidence="2" key="1">
    <citation type="journal article" date="2023" name="Mol. Phylogenet. Evol.">
        <title>Genome-scale phylogeny and comparative genomics of the fungal order Sordariales.</title>
        <authorList>
            <person name="Hensen N."/>
            <person name="Bonometti L."/>
            <person name="Westerberg I."/>
            <person name="Brannstrom I.O."/>
            <person name="Guillou S."/>
            <person name="Cros-Aarteil S."/>
            <person name="Calhoun S."/>
            <person name="Haridas S."/>
            <person name="Kuo A."/>
            <person name="Mondo S."/>
            <person name="Pangilinan J."/>
            <person name="Riley R."/>
            <person name="LaButti K."/>
            <person name="Andreopoulos B."/>
            <person name="Lipzen A."/>
            <person name="Chen C."/>
            <person name="Yan M."/>
            <person name="Daum C."/>
            <person name="Ng V."/>
            <person name="Clum A."/>
            <person name="Steindorff A."/>
            <person name="Ohm R.A."/>
            <person name="Martin F."/>
            <person name="Silar P."/>
            <person name="Natvig D.O."/>
            <person name="Lalanne C."/>
            <person name="Gautier V."/>
            <person name="Ament-Velasquez S.L."/>
            <person name="Kruys A."/>
            <person name="Hutchinson M.I."/>
            <person name="Powell A.J."/>
            <person name="Barry K."/>
            <person name="Miller A.N."/>
            <person name="Grigoriev I.V."/>
            <person name="Debuchy R."/>
            <person name="Gladieux P."/>
            <person name="Hiltunen Thoren M."/>
            <person name="Johannesson H."/>
        </authorList>
    </citation>
    <scope>NUCLEOTIDE SEQUENCE</scope>
    <source>
        <strain evidence="2">CBS 141.50</strain>
    </source>
</reference>
<evidence type="ECO:0000313" key="3">
    <source>
        <dbReference type="Proteomes" id="UP001302676"/>
    </source>
</evidence>